<keyword evidence="3" id="KW-1185">Reference proteome</keyword>
<accession>A0AAV0Y296</accession>
<dbReference type="Proteomes" id="UP001160148">
    <property type="component" value="Unassembled WGS sequence"/>
</dbReference>
<name>A0AAV0Y296_9HEMI</name>
<comment type="caution">
    <text evidence="2">The sequence shown here is derived from an EMBL/GenBank/DDBJ whole genome shotgun (WGS) entry which is preliminary data.</text>
</comment>
<proteinExistence type="predicted"/>
<gene>
    <name evidence="2" type="ORF">MEUPH1_LOCUS28539</name>
</gene>
<feature type="region of interest" description="Disordered" evidence="1">
    <location>
        <begin position="1"/>
        <end position="32"/>
    </location>
</feature>
<evidence type="ECO:0000313" key="3">
    <source>
        <dbReference type="Proteomes" id="UP001160148"/>
    </source>
</evidence>
<evidence type="ECO:0000313" key="2">
    <source>
        <dbReference type="EMBL" id="CAI6374980.1"/>
    </source>
</evidence>
<dbReference type="EMBL" id="CARXXK010001250">
    <property type="protein sequence ID" value="CAI6374980.1"/>
    <property type="molecule type" value="Genomic_DNA"/>
</dbReference>
<evidence type="ECO:0000256" key="1">
    <source>
        <dbReference type="SAM" id="MobiDB-lite"/>
    </source>
</evidence>
<dbReference type="AlphaFoldDB" id="A0AAV0Y296"/>
<sequence>MASSKSGVEQVTGDATAVQPQQGEKSTASSMSIATTEPVEIIDITVDSDVDENTKNTPTTSDRFPKYVDCQDTLVELSFVRWLAGFRLECRKISSLVNTELYFGLFNLFCQNMEQENHDCKNKINKSGLVKNYLEQTMWFFRGYYKTIKKDKRDTLDVIYYDGMSSMVAHYIDLELMANQRFKENPSHIKISNKINTMLFVFLDQKLDYMFDSIFKLYYLFFSQVITNIESIMHPVCKKLLIEHPMPKKINFLSYMRYILCFKLWKRIINSSSAMDDSVKSKELKILTSRLSRLNVPNDFMSQHEKYNWPNWPNCHKLTMHSTEKQYSLQRDLKNVSLFLYDENLPLKKCYKDILDAGQRKDIPILLKPIIEQCKILRPDIFAISRKELLKNWLLGPVQKPWL</sequence>
<feature type="compositionally biased region" description="Polar residues" evidence="1">
    <location>
        <begin position="18"/>
        <end position="32"/>
    </location>
</feature>
<reference evidence="2 3" key="1">
    <citation type="submission" date="2023-01" db="EMBL/GenBank/DDBJ databases">
        <authorList>
            <person name="Whitehead M."/>
        </authorList>
    </citation>
    <scope>NUCLEOTIDE SEQUENCE [LARGE SCALE GENOMIC DNA]</scope>
</reference>
<protein>
    <submittedName>
        <fullName evidence="2">Uncharacterized protein</fullName>
    </submittedName>
</protein>
<organism evidence="2 3">
    <name type="scientific">Macrosiphum euphorbiae</name>
    <name type="common">potato aphid</name>
    <dbReference type="NCBI Taxonomy" id="13131"/>
    <lineage>
        <taxon>Eukaryota</taxon>
        <taxon>Metazoa</taxon>
        <taxon>Ecdysozoa</taxon>
        <taxon>Arthropoda</taxon>
        <taxon>Hexapoda</taxon>
        <taxon>Insecta</taxon>
        <taxon>Pterygota</taxon>
        <taxon>Neoptera</taxon>
        <taxon>Paraneoptera</taxon>
        <taxon>Hemiptera</taxon>
        <taxon>Sternorrhyncha</taxon>
        <taxon>Aphidomorpha</taxon>
        <taxon>Aphidoidea</taxon>
        <taxon>Aphididae</taxon>
        <taxon>Macrosiphini</taxon>
        <taxon>Macrosiphum</taxon>
    </lineage>
</organism>